<evidence type="ECO:0000256" key="1">
    <source>
        <dbReference type="ARBA" id="ARBA00022723"/>
    </source>
</evidence>
<dbReference type="GO" id="GO:0016810">
    <property type="term" value="F:hydrolase activity, acting on carbon-nitrogen (but not peptide) bonds"/>
    <property type="evidence" value="ECO:0007669"/>
    <property type="project" value="InterPro"/>
</dbReference>
<dbReference type="GO" id="GO:0016020">
    <property type="term" value="C:membrane"/>
    <property type="evidence" value="ECO:0007669"/>
    <property type="project" value="TreeGrafter"/>
</dbReference>
<dbReference type="Pfam" id="PF01522">
    <property type="entry name" value="Polysacc_deac_1"/>
    <property type="match status" value="1"/>
</dbReference>
<dbReference type="SUPFAM" id="SSF88713">
    <property type="entry name" value="Glycoside hydrolase/deacetylase"/>
    <property type="match status" value="1"/>
</dbReference>
<dbReference type="Gene3D" id="3.30.565.40">
    <property type="entry name" value="Fervidobacterium nodosum Rt17-B1 like"/>
    <property type="match status" value="1"/>
</dbReference>
<dbReference type="InterPro" id="IPR002509">
    <property type="entry name" value="NODB_dom"/>
</dbReference>
<dbReference type="Gene3D" id="3.20.20.370">
    <property type="entry name" value="Glycoside hydrolase/deacetylase"/>
    <property type="match status" value="1"/>
</dbReference>
<dbReference type="EMBL" id="MAYT01000027">
    <property type="protein sequence ID" value="OCA85160.1"/>
    <property type="molecule type" value="Genomic_DNA"/>
</dbReference>
<dbReference type="GO" id="GO:0005975">
    <property type="term" value="P:carbohydrate metabolic process"/>
    <property type="evidence" value="ECO:0007669"/>
    <property type="project" value="InterPro"/>
</dbReference>
<dbReference type="PROSITE" id="PS51677">
    <property type="entry name" value="NODB"/>
    <property type="match status" value="1"/>
</dbReference>
<dbReference type="InterPro" id="IPR050248">
    <property type="entry name" value="Polysacc_deacetylase_ArnD"/>
</dbReference>
<dbReference type="CDD" id="cd10954">
    <property type="entry name" value="CE4_CtAXE_like"/>
    <property type="match status" value="1"/>
</dbReference>
<evidence type="ECO:0000256" key="2">
    <source>
        <dbReference type="ARBA" id="ARBA00022801"/>
    </source>
</evidence>
<accession>A0A1B9AMS6</accession>
<dbReference type="Proteomes" id="UP000092578">
    <property type="component" value="Unassembled WGS sequence"/>
</dbReference>
<dbReference type="Pfam" id="PF11738">
    <property type="entry name" value="DUF3298"/>
    <property type="match status" value="1"/>
</dbReference>
<name>A0A1B9AMS6_9BACI</name>
<evidence type="ECO:0000313" key="4">
    <source>
        <dbReference type="EMBL" id="OCA85160.1"/>
    </source>
</evidence>
<proteinExistence type="predicted"/>
<keyword evidence="2" id="KW-0378">Hydrolase</keyword>
<feature type="domain" description="NodB homology" evidence="3">
    <location>
        <begin position="287"/>
        <end position="464"/>
    </location>
</feature>
<comment type="caution">
    <text evidence="4">The sequence shown here is derived from an EMBL/GenBank/DDBJ whole genome shotgun (WGS) entry which is preliminary data.</text>
</comment>
<dbReference type="PANTHER" id="PTHR10587">
    <property type="entry name" value="GLYCOSYL TRANSFERASE-RELATED"/>
    <property type="match status" value="1"/>
</dbReference>
<reference evidence="5" key="1">
    <citation type="submission" date="2016-05" db="EMBL/GenBank/DDBJ databases">
        <authorList>
            <person name="Liu B."/>
            <person name="Wang J."/>
            <person name="Zhu Y."/>
            <person name="Liu G."/>
            <person name="Chen Q."/>
            <person name="Chen Z."/>
            <person name="Lan J."/>
            <person name="Che J."/>
            <person name="Ge C."/>
            <person name="Shi H."/>
            <person name="Pan Z."/>
            <person name="Liu X."/>
        </authorList>
    </citation>
    <scope>NUCLEOTIDE SEQUENCE [LARGE SCALE GENOMIC DNA]</scope>
    <source>
        <strain evidence="5">FJAT-27215</strain>
    </source>
</reference>
<dbReference type="PANTHER" id="PTHR10587:SF133">
    <property type="entry name" value="CHITIN DEACETYLASE 1-RELATED"/>
    <property type="match status" value="1"/>
</dbReference>
<organism evidence="4 5">
    <name type="scientific">Pseudobacillus wudalianchiensis</name>
    <dbReference type="NCBI Taxonomy" id="1743143"/>
    <lineage>
        <taxon>Bacteria</taxon>
        <taxon>Bacillati</taxon>
        <taxon>Bacillota</taxon>
        <taxon>Bacilli</taxon>
        <taxon>Bacillales</taxon>
        <taxon>Bacillaceae</taxon>
        <taxon>Pseudobacillus</taxon>
    </lineage>
</organism>
<evidence type="ECO:0000313" key="5">
    <source>
        <dbReference type="Proteomes" id="UP000092578"/>
    </source>
</evidence>
<dbReference type="Gene3D" id="3.90.640.20">
    <property type="entry name" value="Heat-shock cognate protein, ATPase"/>
    <property type="match status" value="1"/>
</dbReference>
<dbReference type="GO" id="GO:0046872">
    <property type="term" value="F:metal ion binding"/>
    <property type="evidence" value="ECO:0007669"/>
    <property type="project" value="UniProtKB-KW"/>
</dbReference>
<dbReference type="InterPro" id="IPR021729">
    <property type="entry name" value="DUF3298"/>
</dbReference>
<dbReference type="InterPro" id="IPR011330">
    <property type="entry name" value="Glyco_hydro/deAcase_b/a-brl"/>
</dbReference>
<evidence type="ECO:0000259" key="3">
    <source>
        <dbReference type="PROSITE" id="PS51677"/>
    </source>
</evidence>
<dbReference type="AlphaFoldDB" id="A0A1B9AMS6"/>
<sequence length="484" mass="54781">MIYLLLKGFKIMRRLRWPAWVVLTLFFLFVLIGFNQFTGNGTYAKNEKVETKKLSKYPGLQLETRTSEARNYTLAISLPVAGDKKIDQPIQQWVKQQKEQFFTEVQANKKLFGKQKRANLTIEVDTNKVNDHLYSLVFSAHQYTGGSKRQEAIKTFVVDITQKKILKVTDILEDGKENLDEIRSMVVKQLNGQEDVAFYIIDDLLDEALKDHHTWKWSINKQSFILYFDKYEAATGSAGSLKAVIPLEKISPFLKEGIVKELNISQQPKKSAVEQNPKQVKLDPNGKYIALTFDDGPNAKSTPRVLSALEAHHAVATFFMLGSQVEYYPAVAQQVLSKGHEIGSHTQNHRDLSTLKDVQIQQELGEASRKIEEATGAKPTLLRPPYGAYNDKVKNEAKRNGTPIILWSVDSLDWKNRNAKAVTDVILRTIKPGSIVLMHDIHPTTAEALPALLTALEKQGYQFVTVSQLLSLNDHSEIGPYFKR</sequence>
<gene>
    <name evidence="4" type="ORF">A8F95_10800</name>
</gene>
<keyword evidence="1" id="KW-0479">Metal-binding</keyword>
<dbReference type="InterPro" id="IPR037126">
    <property type="entry name" value="PdaC/RsiV-like_sf"/>
</dbReference>
<keyword evidence="5" id="KW-1185">Reference proteome</keyword>
<protein>
    <recommendedName>
        <fullName evidence="3">NodB homology domain-containing protein</fullName>
    </recommendedName>
</protein>